<sequence>MELPDGAFQASDDDLSSVAADSWSVRSEYGSVLDADELVRQAESVIETTGAQDSYSSCKDEEESLQSVLGLQSHWNSTYADELNNFYAHGDRGEIWFGESVTDTVARWTARLCAATSTGTPFNPADGPLPAPSDLTGWSVLDVGTGNGVFLHAFYRLGFTDLTGIDYSEGAIELAIAIAQRNGLADIKFLVDDLLETNLKEQYRLVTDKGTLDAIGLHPEGQSRRLLYWKSISQLVAPGGILASRDLFFLVVTSCNKTKDELVNEATNAADDFKFEYMDHIRSYPTFRFAGVEGSRVSTVAFLRKA</sequence>
<name>D8R9U9_SELML</name>
<dbReference type="PANTHER" id="PTHR12843:SF5">
    <property type="entry name" value="EEF1A LYSINE METHYLTRANSFERASE 2"/>
    <property type="match status" value="1"/>
</dbReference>
<accession>D8R9U9</accession>
<dbReference type="GO" id="GO:0005737">
    <property type="term" value="C:cytoplasm"/>
    <property type="evidence" value="ECO:0000318"/>
    <property type="project" value="GO_Central"/>
</dbReference>
<dbReference type="InterPro" id="IPR029063">
    <property type="entry name" value="SAM-dependent_MTases_sf"/>
</dbReference>
<evidence type="ECO:0000256" key="1">
    <source>
        <dbReference type="ARBA" id="ARBA00022490"/>
    </source>
</evidence>
<dbReference type="HAMAP" id="MF_03188">
    <property type="entry name" value="Methyltr_EFM4"/>
    <property type="match status" value="1"/>
</dbReference>
<comment type="similarity">
    <text evidence="5">Belongs to the class I-like SAM-binding methyltransferase superfamily. EFM4 family.</text>
</comment>
<dbReference type="Gramene" id="EFJ31219">
    <property type="protein sequence ID" value="EFJ31219"/>
    <property type="gene ID" value="SELMODRAFT_88373"/>
</dbReference>
<feature type="domain" description="Methyltransferase" evidence="6">
    <location>
        <begin position="138"/>
        <end position="248"/>
    </location>
</feature>
<dbReference type="PANTHER" id="PTHR12843">
    <property type="entry name" value="PROTEIN-LYSINE N-METHYLTRANSFERASE METTL10"/>
    <property type="match status" value="1"/>
</dbReference>
<dbReference type="FunCoup" id="D8R9U9">
    <property type="interactions" value="4229"/>
</dbReference>
<dbReference type="OMA" id="KRIMYWN"/>
<evidence type="ECO:0000259" key="6">
    <source>
        <dbReference type="Pfam" id="PF13847"/>
    </source>
</evidence>
<organism evidence="9">
    <name type="scientific">Selaginella moellendorffii</name>
    <name type="common">Spikemoss</name>
    <dbReference type="NCBI Taxonomy" id="88036"/>
    <lineage>
        <taxon>Eukaryota</taxon>
        <taxon>Viridiplantae</taxon>
        <taxon>Streptophyta</taxon>
        <taxon>Embryophyta</taxon>
        <taxon>Tracheophyta</taxon>
        <taxon>Lycopodiopsida</taxon>
        <taxon>Selaginellales</taxon>
        <taxon>Selaginellaceae</taxon>
        <taxon>Selaginella</taxon>
    </lineage>
</organism>
<dbReference type="GO" id="GO:0032259">
    <property type="term" value="P:methylation"/>
    <property type="evidence" value="ECO:0007669"/>
    <property type="project" value="UniProtKB-KW"/>
</dbReference>
<dbReference type="STRING" id="88036.D8R9U9"/>
<dbReference type="SUPFAM" id="SSF53335">
    <property type="entry name" value="S-adenosyl-L-methionine-dependent methyltransferases"/>
    <property type="match status" value="1"/>
</dbReference>
<evidence type="ECO:0000256" key="2">
    <source>
        <dbReference type="ARBA" id="ARBA00022603"/>
    </source>
</evidence>
<protein>
    <recommendedName>
        <fullName evidence="5">Protein-lysine N-methyltransferase SELMODRAFT_114995</fullName>
        <ecNumber evidence="5">2.1.1.-</ecNumber>
    </recommendedName>
</protein>
<comment type="function">
    <text evidence="5">S-adenosyl-L-methionine-dependent protein-lysine N-methyltransferase that methylates elongation factor 1-alpha.</text>
</comment>
<dbReference type="CDD" id="cd02440">
    <property type="entry name" value="AdoMet_MTases"/>
    <property type="match status" value="1"/>
</dbReference>
<evidence type="ECO:0000256" key="3">
    <source>
        <dbReference type="ARBA" id="ARBA00022679"/>
    </source>
</evidence>
<dbReference type="Proteomes" id="UP000001514">
    <property type="component" value="Unassembled WGS sequence"/>
</dbReference>
<dbReference type="HOGENOM" id="CLU_044783_0_1_1"/>
<dbReference type="InParanoid" id="D8R9U9"/>
<keyword evidence="1 5" id="KW-0963">Cytoplasm</keyword>
<dbReference type="GO" id="GO:0016279">
    <property type="term" value="F:protein-lysine N-methyltransferase activity"/>
    <property type="evidence" value="ECO:0000318"/>
    <property type="project" value="GO_Central"/>
</dbReference>
<evidence type="ECO:0000313" key="7">
    <source>
        <dbReference type="EMBL" id="EFJ17127.1"/>
    </source>
</evidence>
<keyword evidence="9" id="KW-1185">Reference proteome</keyword>
<reference evidence="8 9" key="1">
    <citation type="journal article" date="2011" name="Science">
        <title>The Selaginella genome identifies genetic changes associated with the evolution of vascular plants.</title>
        <authorList>
            <person name="Banks J.A."/>
            <person name="Nishiyama T."/>
            <person name="Hasebe M."/>
            <person name="Bowman J.L."/>
            <person name="Gribskov M."/>
            <person name="dePamphilis C."/>
            <person name="Albert V.A."/>
            <person name="Aono N."/>
            <person name="Aoyama T."/>
            <person name="Ambrose B.A."/>
            <person name="Ashton N.W."/>
            <person name="Axtell M.J."/>
            <person name="Barker E."/>
            <person name="Barker M.S."/>
            <person name="Bennetzen J.L."/>
            <person name="Bonawitz N.D."/>
            <person name="Chapple C."/>
            <person name="Cheng C."/>
            <person name="Correa L.G."/>
            <person name="Dacre M."/>
            <person name="DeBarry J."/>
            <person name="Dreyer I."/>
            <person name="Elias M."/>
            <person name="Engstrom E.M."/>
            <person name="Estelle M."/>
            <person name="Feng L."/>
            <person name="Finet C."/>
            <person name="Floyd S.K."/>
            <person name="Frommer W.B."/>
            <person name="Fujita T."/>
            <person name="Gramzow L."/>
            <person name="Gutensohn M."/>
            <person name="Harholt J."/>
            <person name="Hattori M."/>
            <person name="Heyl A."/>
            <person name="Hirai T."/>
            <person name="Hiwatashi Y."/>
            <person name="Ishikawa M."/>
            <person name="Iwata M."/>
            <person name="Karol K.G."/>
            <person name="Koehler B."/>
            <person name="Kolukisaoglu U."/>
            <person name="Kubo M."/>
            <person name="Kurata T."/>
            <person name="Lalonde S."/>
            <person name="Li K."/>
            <person name="Li Y."/>
            <person name="Litt A."/>
            <person name="Lyons E."/>
            <person name="Manning G."/>
            <person name="Maruyama T."/>
            <person name="Michael T.P."/>
            <person name="Mikami K."/>
            <person name="Miyazaki S."/>
            <person name="Morinaga S."/>
            <person name="Murata T."/>
            <person name="Mueller-Roeber B."/>
            <person name="Nelson D.R."/>
            <person name="Obara M."/>
            <person name="Oguri Y."/>
            <person name="Olmstead R.G."/>
            <person name="Onodera N."/>
            <person name="Petersen B.L."/>
            <person name="Pils B."/>
            <person name="Prigge M."/>
            <person name="Rensing S.A."/>
            <person name="Riano-Pachon D.M."/>
            <person name="Roberts A.W."/>
            <person name="Sato Y."/>
            <person name="Scheller H.V."/>
            <person name="Schulz B."/>
            <person name="Schulz C."/>
            <person name="Shakirov E.V."/>
            <person name="Shibagaki N."/>
            <person name="Shinohara N."/>
            <person name="Shippen D.E."/>
            <person name="Soerensen I."/>
            <person name="Sotooka R."/>
            <person name="Sugimoto N."/>
            <person name="Sugita M."/>
            <person name="Sumikawa N."/>
            <person name="Tanurdzic M."/>
            <person name="Theissen G."/>
            <person name="Ulvskov P."/>
            <person name="Wakazuki S."/>
            <person name="Weng J.K."/>
            <person name="Willats W.W."/>
            <person name="Wipf D."/>
            <person name="Wolf P.G."/>
            <person name="Yang L."/>
            <person name="Zimmer A.D."/>
            <person name="Zhu Q."/>
            <person name="Mitros T."/>
            <person name="Hellsten U."/>
            <person name="Loque D."/>
            <person name="Otillar R."/>
            <person name="Salamov A."/>
            <person name="Schmutz J."/>
            <person name="Shapiro H."/>
            <person name="Lindquist E."/>
            <person name="Lucas S."/>
            <person name="Rokhsar D."/>
            <person name="Grigoriev I.V."/>
        </authorList>
    </citation>
    <scope>NUCLEOTIDE SEQUENCE [LARGE SCALE GENOMIC DNA]</scope>
</reference>
<dbReference type="Pfam" id="PF13847">
    <property type="entry name" value="Methyltransf_31"/>
    <property type="match status" value="1"/>
</dbReference>
<gene>
    <name evidence="7" type="ORF">SELMODRAFT_114995</name>
    <name evidence="8" type="ORF">SELMODRAFT_88373</name>
</gene>
<dbReference type="InterPro" id="IPR026635">
    <property type="entry name" value="Efm4/METTL10"/>
</dbReference>
<dbReference type="Gramene" id="EFJ17127">
    <property type="protein sequence ID" value="EFJ17127"/>
    <property type="gene ID" value="SELMODRAFT_114995"/>
</dbReference>
<dbReference type="EMBL" id="GL377615">
    <property type="protein sequence ID" value="EFJ17127.1"/>
    <property type="molecule type" value="Genomic_DNA"/>
</dbReference>
<evidence type="ECO:0000256" key="4">
    <source>
        <dbReference type="ARBA" id="ARBA00022691"/>
    </source>
</evidence>
<evidence type="ECO:0000256" key="5">
    <source>
        <dbReference type="HAMAP-Rule" id="MF_03188"/>
    </source>
</evidence>
<dbReference type="KEGG" id="smo:SELMODRAFT_114995"/>
<comment type="subcellular location">
    <subcellularLocation>
        <location evidence="5">Cytoplasm</location>
    </subcellularLocation>
</comment>
<evidence type="ECO:0000313" key="8">
    <source>
        <dbReference type="EMBL" id="EFJ31219.1"/>
    </source>
</evidence>
<dbReference type="AlphaFoldDB" id="D8R9U9"/>
<keyword evidence="4 5" id="KW-0949">S-adenosyl-L-methionine</keyword>
<dbReference type="EMBL" id="GL377574">
    <property type="protein sequence ID" value="EFJ31219.1"/>
    <property type="molecule type" value="Genomic_DNA"/>
</dbReference>
<dbReference type="EC" id="2.1.1.-" evidence="5"/>
<keyword evidence="2 5" id="KW-0489">Methyltransferase</keyword>
<dbReference type="InterPro" id="IPR025714">
    <property type="entry name" value="Methyltranfer_dom"/>
</dbReference>
<evidence type="ECO:0000313" key="9">
    <source>
        <dbReference type="Proteomes" id="UP000001514"/>
    </source>
</evidence>
<dbReference type="eggNOG" id="KOG1271">
    <property type="taxonomic scope" value="Eukaryota"/>
</dbReference>
<dbReference type="Gene3D" id="3.40.50.150">
    <property type="entry name" value="Vaccinia Virus protein VP39"/>
    <property type="match status" value="1"/>
</dbReference>
<dbReference type="KEGG" id="smo:SELMODRAFT_88373"/>
<keyword evidence="3 5" id="KW-0808">Transferase</keyword>
<proteinExistence type="inferred from homology"/>